<sequence length="318" mass="36992">MEVTHQRLHMPFWQNNSGVNLLAIVILSRGKCGLSRCITRYLVSMAVTDLLVIITAVLLNRIPAIYFPGTFLSITPVCSFSIVLIYASRDTSVWLTVTFTFDRFVAICCQNLKTKYCTAKRAAVVIGMVSALGCLINIPWYFMHEHIYIINNVPWYCSLKDIRFTSTIWATFQWSDRILTPCLPFFLILLLNALTVRHILMASRARRRLRTQGTRENQSDQELENRRKSIILLFSISACFLLLWMAYVVQFFFERFIRDYQIKGFTDPLFVLRESANMLQLLSCCTNTFIYAVTQSKFRDQLRDMLYHPLTLILKLVK</sequence>
<comment type="subcellular location">
    <subcellularLocation>
        <location evidence="1">Cell membrane</location>
        <topology evidence="1">Multi-pass membrane protein</topology>
    </subcellularLocation>
</comment>
<dbReference type="AlphaFoldDB" id="A0A401PLI5"/>
<comment type="caution">
    <text evidence="11">The sequence shown here is derived from an EMBL/GenBank/DDBJ whole genome shotgun (WGS) entry which is preliminary data.</text>
</comment>
<evidence type="ECO:0000256" key="9">
    <source>
        <dbReference type="SAM" id="Phobius"/>
    </source>
</evidence>
<dbReference type="OrthoDB" id="10040416at2759"/>
<keyword evidence="3 9" id="KW-0812">Transmembrane</keyword>
<dbReference type="InterPro" id="IPR000276">
    <property type="entry name" value="GPCR_Rhodpsn"/>
</dbReference>
<dbReference type="PANTHER" id="PTHR46272:SF6">
    <property type="entry name" value="G-PROTEIN COUPLED RECEPTOR 139-RELATED"/>
    <property type="match status" value="1"/>
</dbReference>
<keyword evidence="5" id="KW-0297">G-protein coupled receptor</keyword>
<keyword evidence="2" id="KW-1003">Cell membrane</keyword>
<accession>A0A401PLI5</accession>
<evidence type="ECO:0000256" key="5">
    <source>
        <dbReference type="ARBA" id="ARBA00023040"/>
    </source>
</evidence>
<dbReference type="EMBL" id="BFAA01000817">
    <property type="protein sequence ID" value="GCB74004.1"/>
    <property type="molecule type" value="Genomic_DNA"/>
</dbReference>
<dbReference type="GO" id="GO:0005886">
    <property type="term" value="C:plasma membrane"/>
    <property type="evidence" value="ECO:0007669"/>
    <property type="project" value="UniProtKB-SubCell"/>
</dbReference>
<proteinExistence type="predicted"/>
<dbReference type="Gene3D" id="1.20.1070.10">
    <property type="entry name" value="Rhodopsin 7-helix transmembrane proteins"/>
    <property type="match status" value="1"/>
</dbReference>
<feature type="transmembrane region" description="Helical" evidence="9">
    <location>
        <begin position="178"/>
        <end position="200"/>
    </location>
</feature>
<keyword evidence="7" id="KW-0675">Receptor</keyword>
<dbReference type="PROSITE" id="PS50262">
    <property type="entry name" value="G_PROTEIN_RECEP_F1_2"/>
    <property type="match status" value="1"/>
</dbReference>
<feature type="transmembrane region" description="Helical" evidence="9">
    <location>
        <begin position="122"/>
        <end position="142"/>
    </location>
</feature>
<keyword evidence="6 9" id="KW-0472">Membrane</keyword>
<dbReference type="SUPFAM" id="SSF81321">
    <property type="entry name" value="Family A G protein-coupled receptor-like"/>
    <property type="match status" value="1"/>
</dbReference>
<dbReference type="PRINTS" id="PR00237">
    <property type="entry name" value="GPCRRHODOPSN"/>
</dbReference>
<dbReference type="InterPro" id="IPR017452">
    <property type="entry name" value="GPCR_Rhodpsn_7TM"/>
</dbReference>
<dbReference type="PANTHER" id="PTHR46272">
    <property type="entry name" value="G_PROTEIN_RECEP_F1_2 DOMAIN-CONTAINING PROTEIN"/>
    <property type="match status" value="1"/>
</dbReference>
<evidence type="ECO:0000313" key="12">
    <source>
        <dbReference type="Proteomes" id="UP000288216"/>
    </source>
</evidence>
<keyword evidence="12" id="KW-1185">Reference proteome</keyword>
<keyword evidence="8" id="KW-0807">Transducer</keyword>
<feature type="transmembrane region" description="Helical" evidence="9">
    <location>
        <begin position="230"/>
        <end position="253"/>
    </location>
</feature>
<dbReference type="InterPro" id="IPR052477">
    <property type="entry name" value="Orphan_GPCR1"/>
</dbReference>
<reference evidence="11 12" key="1">
    <citation type="journal article" date="2018" name="Nat. Ecol. Evol.">
        <title>Shark genomes provide insights into elasmobranch evolution and the origin of vertebrates.</title>
        <authorList>
            <person name="Hara Y"/>
            <person name="Yamaguchi K"/>
            <person name="Onimaru K"/>
            <person name="Kadota M"/>
            <person name="Koyanagi M"/>
            <person name="Keeley SD"/>
            <person name="Tatsumi K"/>
            <person name="Tanaka K"/>
            <person name="Motone F"/>
            <person name="Kageyama Y"/>
            <person name="Nozu R"/>
            <person name="Adachi N"/>
            <person name="Nishimura O"/>
            <person name="Nakagawa R"/>
            <person name="Tanegashima C"/>
            <person name="Kiyatake I"/>
            <person name="Matsumoto R"/>
            <person name="Murakumo K"/>
            <person name="Nishida K"/>
            <person name="Terakita A"/>
            <person name="Kuratani S"/>
            <person name="Sato K"/>
            <person name="Hyodo S Kuraku.S."/>
        </authorList>
    </citation>
    <scope>NUCLEOTIDE SEQUENCE [LARGE SCALE GENOMIC DNA]</scope>
</reference>
<evidence type="ECO:0000259" key="10">
    <source>
        <dbReference type="PROSITE" id="PS50262"/>
    </source>
</evidence>
<evidence type="ECO:0000256" key="4">
    <source>
        <dbReference type="ARBA" id="ARBA00022989"/>
    </source>
</evidence>
<dbReference type="GO" id="GO:0004930">
    <property type="term" value="F:G protein-coupled receptor activity"/>
    <property type="evidence" value="ECO:0007669"/>
    <property type="project" value="UniProtKB-KW"/>
</dbReference>
<dbReference type="OMA" id="YITILME"/>
<protein>
    <recommendedName>
        <fullName evidence="10">G-protein coupled receptors family 1 profile domain-containing protein</fullName>
    </recommendedName>
</protein>
<dbReference type="STRING" id="75743.A0A401PLI5"/>
<keyword evidence="4 9" id="KW-1133">Transmembrane helix</keyword>
<evidence type="ECO:0000313" key="11">
    <source>
        <dbReference type="EMBL" id="GCB74004.1"/>
    </source>
</evidence>
<evidence type="ECO:0000256" key="2">
    <source>
        <dbReference type="ARBA" id="ARBA00022475"/>
    </source>
</evidence>
<name>A0A401PLI5_SCYTO</name>
<feature type="transmembrane region" description="Helical" evidence="9">
    <location>
        <begin position="41"/>
        <end position="59"/>
    </location>
</feature>
<gene>
    <name evidence="11" type="ORF">scyTo_0003088</name>
</gene>
<dbReference type="Proteomes" id="UP000288216">
    <property type="component" value="Unassembled WGS sequence"/>
</dbReference>
<feature type="transmembrane region" description="Helical" evidence="9">
    <location>
        <begin position="65"/>
        <end position="87"/>
    </location>
</feature>
<evidence type="ECO:0000256" key="1">
    <source>
        <dbReference type="ARBA" id="ARBA00004651"/>
    </source>
</evidence>
<dbReference type="Pfam" id="PF00001">
    <property type="entry name" value="7tm_1"/>
    <property type="match status" value="1"/>
</dbReference>
<evidence type="ECO:0000256" key="6">
    <source>
        <dbReference type="ARBA" id="ARBA00023136"/>
    </source>
</evidence>
<evidence type="ECO:0000256" key="8">
    <source>
        <dbReference type="ARBA" id="ARBA00023224"/>
    </source>
</evidence>
<organism evidence="11 12">
    <name type="scientific">Scyliorhinus torazame</name>
    <name type="common">Cloudy catshark</name>
    <name type="synonym">Catulus torazame</name>
    <dbReference type="NCBI Taxonomy" id="75743"/>
    <lineage>
        <taxon>Eukaryota</taxon>
        <taxon>Metazoa</taxon>
        <taxon>Chordata</taxon>
        <taxon>Craniata</taxon>
        <taxon>Vertebrata</taxon>
        <taxon>Chondrichthyes</taxon>
        <taxon>Elasmobranchii</taxon>
        <taxon>Galeomorphii</taxon>
        <taxon>Galeoidea</taxon>
        <taxon>Carcharhiniformes</taxon>
        <taxon>Scyliorhinidae</taxon>
        <taxon>Scyliorhinus</taxon>
    </lineage>
</organism>
<evidence type="ECO:0000256" key="7">
    <source>
        <dbReference type="ARBA" id="ARBA00023170"/>
    </source>
</evidence>
<feature type="domain" description="G-protein coupled receptors family 1 profile" evidence="10">
    <location>
        <begin position="19"/>
        <end position="291"/>
    </location>
</feature>
<evidence type="ECO:0000256" key="3">
    <source>
        <dbReference type="ARBA" id="ARBA00022692"/>
    </source>
</evidence>